<feature type="transmembrane region" description="Helical" evidence="6">
    <location>
        <begin position="352"/>
        <end position="372"/>
    </location>
</feature>
<feature type="transmembrane region" description="Helical" evidence="6">
    <location>
        <begin position="236"/>
        <end position="264"/>
    </location>
</feature>
<dbReference type="AlphaFoldDB" id="A0A830HHG9"/>
<dbReference type="PANTHER" id="PTHR30618:SF0">
    <property type="entry name" value="PURINE-URACIL PERMEASE NCS1"/>
    <property type="match status" value="1"/>
</dbReference>
<dbReference type="Proteomes" id="UP000660262">
    <property type="component" value="Unassembled WGS sequence"/>
</dbReference>
<feature type="transmembrane region" description="Helical" evidence="6">
    <location>
        <begin position="319"/>
        <end position="340"/>
    </location>
</feature>
<protein>
    <submittedName>
        <fullName evidence="7">Uncharacterized protein</fullName>
    </submittedName>
</protein>
<feature type="transmembrane region" description="Helical" evidence="6">
    <location>
        <begin position="116"/>
        <end position="139"/>
    </location>
</feature>
<evidence type="ECO:0000256" key="1">
    <source>
        <dbReference type="ARBA" id="ARBA00004141"/>
    </source>
</evidence>
<comment type="caution">
    <text evidence="7">The sequence shown here is derived from an EMBL/GenBank/DDBJ whole genome shotgun (WGS) entry which is preliminary data.</text>
</comment>
<feature type="transmembrane region" description="Helical" evidence="6">
    <location>
        <begin position="284"/>
        <end position="307"/>
    </location>
</feature>
<feature type="transmembrane region" description="Helical" evidence="6">
    <location>
        <begin position="151"/>
        <end position="174"/>
    </location>
</feature>
<keyword evidence="4 6" id="KW-1133">Transmembrane helix</keyword>
<evidence type="ECO:0000256" key="2">
    <source>
        <dbReference type="ARBA" id="ARBA00008974"/>
    </source>
</evidence>
<dbReference type="InterPro" id="IPR001248">
    <property type="entry name" value="Pur-cyt_permease"/>
</dbReference>
<feature type="transmembrane region" description="Helical" evidence="6">
    <location>
        <begin position="72"/>
        <end position="96"/>
    </location>
</feature>
<dbReference type="OrthoDB" id="2018619at2759"/>
<dbReference type="EMBL" id="BNJQ01000009">
    <property type="protein sequence ID" value="GHP05220.1"/>
    <property type="molecule type" value="Genomic_DNA"/>
</dbReference>
<dbReference type="InterPro" id="IPR045225">
    <property type="entry name" value="Uracil/uridine/allantoin_perm"/>
</dbReference>
<evidence type="ECO:0000313" key="8">
    <source>
        <dbReference type="Proteomes" id="UP000660262"/>
    </source>
</evidence>
<evidence type="ECO:0000256" key="3">
    <source>
        <dbReference type="ARBA" id="ARBA00022692"/>
    </source>
</evidence>
<dbReference type="GO" id="GO:0015205">
    <property type="term" value="F:nucleobase transmembrane transporter activity"/>
    <property type="evidence" value="ECO:0007669"/>
    <property type="project" value="TreeGrafter"/>
</dbReference>
<keyword evidence="3 6" id="KW-0812">Transmembrane</keyword>
<keyword evidence="8" id="KW-1185">Reference proteome</keyword>
<reference evidence="7" key="1">
    <citation type="submission" date="2020-10" db="EMBL/GenBank/DDBJ databases">
        <title>Unveiling of a novel bifunctional photoreceptor, Dualchrome1, isolated from a cosmopolitan green alga.</title>
        <authorList>
            <person name="Suzuki S."/>
            <person name="Kawachi M."/>
        </authorList>
    </citation>
    <scope>NUCLEOTIDE SEQUENCE</scope>
    <source>
        <strain evidence="7">NIES 2893</strain>
    </source>
</reference>
<comment type="subcellular location">
    <subcellularLocation>
        <location evidence="1">Membrane</location>
        <topology evidence="1">Multi-pass membrane protein</topology>
    </subcellularLocation>
</comment>
<dbReference type="PANTHER" id="PTHR30618">
    <property type="entry name" value="NCS1 FAMILY PURINE/PYRIMIDINE TRANSPORTER"/>
    <property type="match status" value="1"/>
</dbReference>
<organism evidence="7 8">
    <name type="scientific">Pycnococcus provasolii</name>
    <dbReference type="NCBI Taxonomy" id="41880"/>
    <lineage>
        <taxon>Eukaryota</taxon>
        <taxon>Viridiplantae</taxon>
        <taxon>Chlorophyta</taxon>
        <taxon>Pseudoscourfieldiophyceae</taxon>
        <taxon>Pseudoscourfieldiales</taxon>
        <taxon>Pycnococcaceae</taxon>
        <taxon>Pycnococcus</taxon>
    </lineage>
</organism>
<comment type="similarity">
    <text evidence="2">Belongs to the purine-cytosine permease (2.A.39) family.</text>
</comment>
<evidence type="ECO:0000256" key="4">
    <source>
        <dbReference type="ARBA" id="ARBA00022989"/>
    </source>
</evidence>
<proteinExistence type="inferred from homology"/>
<accession>A0A830HHG9</accession>
<feature type="transmembrane region" description="Helical" evidence="6">
    <location>
        <begin position="393"/>
        <end position="417"/>
    </location>
</feature>
<keyword evidence="5 6" id="KW-0472">Membrane</keyword>
<feature type="transmembrane region" description="Helical" evidence="6">
    <location>
        <begin position="194"/>
        <end position="215"/>
    </location>
</feature>
<name>A0A830HHG9_9CHLO</name>
<evidence type="ECO:0000256" key="6">
    <source>
        <dbReference type="SAM" id="Phobius"/>
    </source>
</evidence>
<feature type="transmembrane region" description="Helical" evidence="6">
    <location>
        <begin position="437"/>
        <end position="453"/>
    </location>
</feature>
<evidence type="ECO:0000256" key="5">
    <source>
        <dbReference type="ARBA" id="ARBA00023136"/>
    </source>
</evidence>
<dbReference type="Pfam" id="PF02133">
    <property type="entry name" value="Transp_cyt_pur"/>
    <property type="match status" value="1"/>
</dbReference>
<dbReference type="Gene3D" id="1.10.4160.10">
    <property type="entry name" value="Hydantoin permease"/>
    <property type="match status" value="1"/>
</dbReference>
<sequence length="472" mass="50018">MIVCVPAYQICTSLVTVHALSMTQALIVVLLGNAISLAPMVLQGHAGVKYGISFPVHARAVYGHRGSHVATFLRGSVACGWFGIQTYVGGMALYQLVDAVVPTLNQAILASTTPDVMGLAADKFASLFAFWLVQVFIVVRGMGAIQILERVSAPVLGVLCTLLLCWAANAASTATGQPAIEALKHVSKPLAPEIFIKQLGPTVTAFVGFWATLALNISDFTRLATSHRASFVGQGLGLPIFSVAFATMAIGVTACTVSAFGTAIADPVALVGRVASGSNSNITAAVLSLIGLMVATLSTNIAANVVAPANALSNAFPNAFSTFARSGMLVCSLGIASMPWKWADTSAMITWLLGYSVILAPVLGIMLVDYFIVNGRSIDVDELYVATPKSRYFYWNGFHVSAILCTLLATLVNVPGLLHALGVLNEIPTILLKSFEFSWFTGVGFGALLYWFVKAIDFKGFGAYQWRKTIYT</sequence>
<feature type="transmembrane region" description="Helical" evidence="6">
    <location>
        <begin position="22"/>
        <end position="42"/>
    </location>
</feature>
<evidence type="ECO:0000313" key="7">
    <source>
        <dbReference type="EMBL" id="GHP05220.1"/>
    </source>
</evidence>
<dbReference type="GO" id="GO:0005886">
    <property type="term" value="C:plasma membrane"/>
    <property type="evidence" value="ECO:0007669"/>
    <property type="project" value="TreeGrafter"/>
</dbReference>
<gene>
    <name evidence="7" type="ORF">PPROV_000397200</name>
</gene>